<keyword evidence="1" id="KW-1133">Transmembrane helix</keyword>
<dbReference type="KEGG" id="soy:115874570"/>
<feature type="transmembrane region" description="Helical" evidence="1">
    <location>
        <begin position="18"/>
        <end position="39"/>
    </location>
</feature>
<feature type="transmembrane region" description="Helical" evidence="1">
    <location>
        <begin position="128"/>
        <end position="151"/>
    </location>
</feature>
<evidence type="ECO:0000313" key="4">
    <source>
        <dbReference type="RefSeq" id="XP_030745623.1"/>
    </source>
</evidence>
<accession>A0A6J2X336</accession>
<reference evidence="3 4" key="1">
    <citation type="submission" date="2025-04" db="UniProtKB">
        <authorList>
            <consortium name="RefSeq"/>
        </authorList>
    </citation>
    <scope>IDENTIFICATION</scope>
    <source>
        <tissue evidence="3 4">Gonads</tissue>
    </source>
</reference>
<dbReference type="Proteomes" id="UP000504635">
    <property type="component" value="Unplaced"/>
</dbReference>
<protein>
    <submittedName>
        <fullName evidence="3 4">Uncharacterized protein LOC115874570</fullName>
    </submittedName>
</protein>
<evidence type="ECO:0000313" key="3">
    <source>
        <dbReference type="RefSeq" id="XP_030745621.1"/>
    </source>
</evidence>
<dbReference type="PANTHER" id="PTHR34609:SF17">
    <property type="entry name" value="GEO08273P1-RELATED"/>
    <property type="match status" value="1"/>
</dbReference>
<evidence type="ECO:0000313" key="2">
    <source>
        <dbReference type="Proteomes" id="UP000504635"/>
    </source>
</evidence>
<organism evidence="2 4">
    <name type="scientific">Sitophilus oryzae</name>
    <name type="common">Rice weevil</name>
    <name type="synonym">Curculio oryzae</name>
    <dbReference type="NCBI Taxonomy" id="7048"/>
    <lineage>
        <taxon>Eukaryota</taxon>
        <taxon>Metazoa</taxon>
        <taxon>Ecdysozoa</taxon>
        <taxon>Arthropoda</taxon>
        <taxon>Hexapoda</taxon>
        <taxon>Insecta</taxon>
        <taxon>Pterygota</taxon>
        <taxon>Neoptera</taxon>
        <taxon>Endopterygota</taxon>
        <taxon>Coleoptera</taxon>
        <taxon>Polyphaga</taxon>
        <taxon>Cucujiformia</taxon>
        <taxon>Curculionidae</taxon>
        <taxon>Dryophthorinae</taxon>
        <taxon>Sitophilus</taxon>
    </lineage>
</organism>
<name>A0A6J2X336_SITOR</name>
<feature type="transmembrane region" description="Helical" evidence="1">
    <location>
        <begin position="96"/>
        <end position="116"/>
    </location>
</feature>
<gene>
    <name evidence="3 4" type="primary">LOC115874570</name>
</gene>
<dbReference type="AlphaFoldDB" id="A0A6J2X336"/>
<sequence length="160" mass="17668">MGVEVTNCCGFSLKHGTIIIGVIQSIFAFMVMILCSAYAEHPHELVQMSDPSVIPELTTLRAILITCAVVSALQCVFSILLIFAAETNHPTLLMPWLILNPVALFVYIVGTLVTIIHHTGVNNASYIMAHIAFSTLISLIVIYQILTVYSLKQHLKRLNF</sequence>
<dbReference type="OrthoDB" id="6347032at2759"/>
<keyword evidence="1" id="KW-0812">Transmembrane</keyword>
<evidence type="ECO:0000256" key="1">
    <source>
        <dbReference type="SAM" id="Phobius"/>
    </source>
</evidence>
<keyword evidence="1" id="KW-0472">Membrane</keyword>
<feature type="transmembrane region" description="Helical" evidence="1">
    <location>
        <begin position="59"/>
        <end position="84"/>
    </location>
</feature>
<dbReference type="GeneID" id="115874570"/>
<dbReference type="InterPro" id="IPR053077">
    <property type="entry name" value="MARVEL_domain_protein_3"/>
</dbReference>
<proteinExistence type="predicted"/>
<dbReference type="RefSeq" id="XP_030745623.1">
    <property type="nucleotide sequence ID" value="XM_030889763.1"/>
</dbReference>
<dbReference type="Pfam" id="PF15860">
    <property type="entry name" value="DUF4728"/>
    <property type="match status" value="1"/>
</dbReference>
<dbReference type="RefSeq" id="XP_030745621.1">
    <property type="nucleotide sequence ID" value="XM_030889761.1"/>
</dbReference>
<keyword evidence="2" id="KW-1185">Reference proteome</keyword>
<dbReference type="PANTHER" id="PTHR34609">
    <property type="entry name" value="GEO08273P1-RELATED"/>
    <property type="match status" value="1"/>
</dbReference>
<dbReference type="InterPro" id="IPR031720">
    <property type="entry name" value="DUF4728"/>
</dbReference>